<dbReference type="EMBL" id="AYSV01000001">
    <property type="protein sequence ID" value="ETD73118.1"/>
    <property type="molecule type" value="Genomic_DNA"/>
</dbReference>
<dbReference type="PANTHER" id="PTHR38683">
    <property type="entry name" value="CHORISMATE PYRUVATE-LYASE"/>
    <property type="match status" value="1"/>
</dbReference>
<dbReference type="Proteomes" id="UP000018766">
    <property type="component" value="Unassembled WGS sequence"/>
</dbReference>
<dbReference type="AlphaFoldDB" id="V8GBK5"/>
<keyword evidence="7" id="KW-1185">Reference proteome</keyword>
<dbReference type="HAMAP" id="MF_01632">
    <property type="entry name" value="UbiC"/>
    <property type="match status" value="1"/>
</dbReference>
<accession>V8GBK5</accession>
<dbReference type="GO" id="GO:0005829">
    <property type="term" value="C:cytosol"/>
    <property type="evidence" value="ECO:0007669"/>
    <property type="project" value="TreeGrafter"/>
</dbReference>
<comment type="subcellular location">
    <subcellularLocation>
        <location evidence="5">Cytoplasm</location>
    </subcellularLocation>
</comment>
<comment type="caution">
    <text evidence="5">Lacks conserved residue(s) required for the propagation of feature annotation.</text>
</comment>
<feature type="binding site" evidence="5">
    <location>
        <position position="172"/>
    </location>
    <ligand>
        <name>substrate</name>
    </ligand>
</feature>
<evidence type="ECO:0000256" key="5">
    <source>
        <dbReference type="HAMAP-Rule" id="MF_01632"/>
    </source>
</evidence>
<proteinExistence type="inferred from homology"/>
<dbReference type="RefSeq" id="WP_023948711.1">
    <property type="nucleotide sequence ID" value="NZ_AYSV01000001.1"/>
</dbReference>
<evidence type="ECO:0000313" key="6">
    <source>
        <dbReference type="EMBL" id="ETD73118.1"/>
    </source>
</evidence>
<dbReference type="InterPro" id="IPR028978">
    <property type="entry name" value="Chorismate_lyase_/UTRA_dom_sf"/>
</dbReference>
<dbReference type="Gene3D" id="3.40.1410.10">
    <property type="entry name" value="Chorismate lyase-like"/>
    <property type="match status" value="1"/>
</dbReference>
<dbReference type="InterPro" id="IPR007440">
    <property type="entry name" value="Chorismate--pyruvate_lyase"/>
</dbReference>
<comment type="function">
    <text evidence="5">Removes the pyruvyl group from chorismate, with concomitant aromatization of the ring, to provide 4-hydroxybenzoate (4HB) for the ubiquinone pathway.</text>
</comment>
<dbReference type="SUPFAM" id="SSF64288">
    <property type="entry name" value="Chorismate lyase-like"/>
    <property type="match status" value="1"/>
</dbReference>
<dbReference type="OrthoDB" id="8606430at2"/>
<evidence type="ECO:0000256" key="1">
    <source>
        <dbReference type="ARBA" id="ARBA00022490"/>
    </source>
</evidence>
<keyword evidence="3 5" id="KW-0456">Lyase</keyword>
<evidence type="ECO:0000256" key="3">
    <source>
        <dbReference type="ARBA" id="ARBA00023239"/>
    </source>
</evidence>
<feature type="binding site" evidence="5">
    <location>
        <position position="111"/>
    </location>
    <ligand>
        <name>substrate</name>
    </ligand>
</feature>
<dbReference type="GO" id="GO:0008813">
    <property type="term" value="F:chorismate lyase activity"/>
    <property type="evidence" value="ECO:0007669"/>
    <property type="project" value="UniProtKB-UniRule"/>
</dbReference>
<evidence type="ECO:0000256" key="4">
    <source>
        <dbReference type="ARBA" id="ARBA00023317"/>
    </source>
</evidence>
<dbReference type="GO" id="GO:0006744">
    <property type="term" value="P:ubiquinone biosynthetic process"/>
    <property type="evidence" value="ECO:0007669"/>
    <property type="project" value="UniProtKB-UniRule"/>
</dbReference>
<dbReference type="GO" id="GO:0042866">
    <property type="term" value="P:pyruvate biosynthetic process"/>
    <property type="evidence" value="ECO:0007669"/>
    <property type="project" value="UniProtKB-UniRule"/>
</dbReference>
<dbReference type="Pfam" id="PF04345">
    <property type="entry name" value="Chor_lyase"/>
    <property type="match status" value="1"/>
</dbReference>
<keyword evidence="1 5" id="KW-0963">Cytoplasm</keyword>
<protein>
    <recommendedName>
        <fullName evidence="5">Probable chorismate pyruvate-lyase</fullName>
        <shortName evidence="5">CL</shortName>
        <shortName evidence="5">CPL</shortName>
        <ecNumber evidence="5">4.1.3.40</ecNumber>
    </recommendedName>
</protein>
<gene>
    <name evidence="5" type="primary">ubiC</name>
    <name evidence="6" type="ORF">V757_00160</name>
</gene>
<organism evidence="6 7">
    <name type="scientific">Pelistega indica</name>
    <dbReference type="NCBI Taxonomy" id="1414851"/>
    <lineage>
        <taxon>Bacteria</taxon>
        <taxon>Pseudomonadati</taxon>
        <taxon>Pseudomonadota</taxon>
        <taxon>Betaproteobacteria</taxon>
        <taxon>Burkholderiales</taxon>
        <taxon>Alcaligenaceae</taxon>
        <taxon>Pelistega</taxon>
    </lineage>
</organism>
<feature type="binding site" evidence="5">
    <location>
        <position position="73"/>
    </location>
    <ligand>
        <name>substrate</name>
    </ligand>
</feature>
<sequence length="191" mass="22318">MSLSIYSSIWRPQPPASLSNLQRYCLKRPGILTKGLRQVGSLKINILKECIESLSLEESLAINQPINTPVWVREIVMRIDDTPCVWARSLTPLVASHSTWKGIRRLNTRPLAEILYHDPTIQRSAFEVASIYRSTQIARSQRKYFPTDKELSLNYARRSIFYKKHQPLMVIECFLPDFWQLLEHRPNLAYY</sequence>
<dbReference type="PANTHER" id="PTHR38683:SF1">
    <property type="entry name" value="CHORISMATE PYRUVATE-LYASE"/>
    <property type="match status" value="1"/>
</dbReference>
<name>V8GBK5_9BURK</name>
<dbReference type="UniPathway" id="UPA00232"/>
<comment type="similarity">
    <text evidence="5">Belongs to the UbiC family.</text>
</comment>
<comment type="pathway">
    <text evidence="5">Cofactor biosynthesis; ubiquinone biosynthesis.</text>
</comment>
<dbReference type="EC" id="4.1.3.40" evidence="5"/>
<keyword evidence="4 5" id="KW-0670">Pyruvate</keyword>
<evidence type="ECO:0000256" key="2">
    <source>
        <dbReference type="ARBA" id="ARBA00022688"/>
    </source>
</evidence>
<reference evidence="6 7" key="1">
    <citation type="submission" date="2013-11" db="EMBL/GenBank/DDBJ databases">
        <title>Genomic analysis of Pelistega sp. HM-7.</title>
        <authorList>
            <person name="Kumbhare S.V."/>
            <person name="Shetty S.A."/>
            <person name="Sharma O."/>
            <person name="Dhotre D.P."/>
        </authorList>
    </citation>
    <scope>NUCLEOTIDE SEQUENCE [LARGE SCALE GENOMIC DNA]</scope>
    <source>
        <strain evidence="6 7">HM-7</strain>
    </source>
</reference>
<evidence type="ECO:0000313" key="7">
    <source>
        <dbReference type="Proteomes" id="UP000018766"/>
    </source>
</evidence>
<comment type="caution">
    <text evidence="6">The sequence shown here is derived from an EMBL/GenBank/DDBJ whole genome shotgun (WGS) entry which is preliminary data.</text>
</comment>
<keyword evidence="2 5" id="KW-0831">Ubiquinone biosynthesis</keyword>
<comment type="catalytic activity">
    <reaction evidence="5">
        <text>chorismate = 4-hydroxybenzoate + pyruvate</text>
        <dbReference type="Rhea" id="RHEA:16505"/>
        <dbReference type="ChEBI" id="CHEBI:15361"/>
        <dbReference type="ChEBI" id="CHEBI:17879"/>
        <dbReference type="ChEBI" id="CHEBI:29748"/>
        <dbReference type="EC" id="4.1.3.40"/>
    </reaction>
</comment>